<dbReference type="InterPro" id="IPR002925">
    <property type="entry name" value="Dienelactn_hydro"/>
</dbReference>
<dbReference type="GO" id="GO:0016787">
    <property type="term" value="F:hydrolase activity"/>
    <property type="evidence" value="ECO:0007669"/>
    <property type="project" value="UniProtKB-KW"/>
</dbReference>
<dbReference type="RefSeq" id="WP_285994149.1">
    <property type="nucleotide sequence ID" value="NZ_CP127295.1"/>
</dbReference>
<proteinExistence type="predicted"/>
<protein>
    <submittedName>
        <fullName evidence="2">Dienelactone hydrolase family protein</fullName>
    </submittedName>
</protein>
<reference evidence="2 3" key="1">
    <citation type="submission" date="2023-06" db="EMBL/GenBank/DDBJ databases">
        <authorList>
            <person name="Oyuntsetseg B."/>
            <person name="Kim S.B."/>
        </authorList>
    </citation>
    <scope>NUCLEOTIDE SEQUENCE [LARGE SCALE GENOMIC DNA]</scope>
    <source>
        <strain evidence="2 3">4-36</strain>
    </source>
</reference>
<gene>
    <name evidence="2" type="ORF">QRX60_26515</name>
</gene>
<dbReference type="InterPro" id="IPR029058">
    <property type="entry name" value="AB_hydrolase_fold"/>
</dbReference>
<dbReference type="KEGG" id="amog:QRX60_26515"/>
<dbReference type="Gene3D" id="3.40.50.1820">
    <property type="entry name" value="alpha/beta hydrolase"/>
    <property type="match status" value="1"/>
</dbReference>
<dbReference type="SUPFAM" id="SSF53474">
    <property type="entry name" value="alpha/beta-Hydrolases"/>
    <property type="match status" value="1"/>
</dbReference>
<feature type="domain" description="Dienelactone hydrolase" evidence="1">
    <location>
        <begin position="4"/>
        <end position="187"/>
    </location>
</feature>
<dbReference type="Pfam" id="PF01738">
    <property type="entry name" value="DLH"/>
    <property type="match status" value="1"/>
</dbReference>
<keyword evidence="3" id="KW-1185">Reference proteome</keyword>
<accession>A0A9Y2NFH5</accession>
<dbReference type="InterPro" id="IPR051049">
    <property type="entry name" value="Dienelactone_hydrolase-like"/>
</dbReference>
<evidence type="ECO:0000259" key="1">
    <source>
        <dbReference type="Pfam" id="PF01738"/>
    </source>
</evidence>
<evidence type="ECO:0000313" key="3">
    <source>
        <dbReference type="Proteomes" id="UP001239397"/>
    </source>
</evidence>
<dbReference type="PANTHER" id="PTHR46623:SF6">
    <property type="entry name" value="ALPHA_BETA-HYDROLASES SUPERFAMILY PROTEIN"/>
    <property type="match status" value="1"/>
</dbReference>
<name>A0A9Y2NFH5_9PSEU</name>
<sequence>MTTIALFHSVLGLRPVELGFAARLREAGHRVVTPDLYDGRTASTIEESFALKDTVGWTAVVRRARDAVRDLPAETVLMGVSMGAGVVQEVLPDRPHTAGVVLLHAVGALPASVRAGLPALVHVADPDPIAPPARVTAWCDAAARAGADAEVFRYPGIGHFSTDPESPDHDEPAAGLTWRRVLEFLRRSERGSA</sequence>
<keyword evidence="2" id="KW-0378">Hydrolase</keyword>
<dbReference type="AlphaFoldDB" id="A0A9Y2NFH5"/>
<dbReference type="EMBL" id="CP127295">
    <property type="protein sequence ID" value="WIX97647.1"/>
    <property type="molecule type" value="Genomic_DNA"/>
</dbReference>
<dbReference type="Proteomes" id="UP001239397">
    <property type="component" value="Chromosome"/>
</dbReference>
<organism evidence="2 3">
    <name type="scientific">Amycolatopsis mongoliensis</name>
    <dbReference type="NCBI Taxonomy" id="715475"/>
    <lineage>
        <taxon>Bacteria</taxon>
        <taxon>Bacillati</taxon>
        <taxon>Actinomycetota</taxon>
        <taxon>Actinomycetes</taxon>
        <taxon>Pseudonocardiales</taxon>
        <taxon>Pseudonocardiaceae</taxon>
        <taxon>Amycolatopsis</taxon>
    </lineage>
</organism>
<evidence type="ECO:0000313" key="2">
    <source>
        <dbReference type="EMBL" id="WIX97647.1"/>
    </source>
</evidence>
<dbReference type="PANTHER" id="PTHR46623">
    <property type="entry name" value="CARBOXYMETHYLENEBUTENOLIDASE-RELATED"/>
    <property type="match status" value="1"/>
</dbReference>